<dbReference type="Proteomes" id="UP000229498">
    <property type="component" value="Unassembled WGS sequence"/>
</dbReference>
<comment type="caution">
    <text evidence="3">The sequence shown here is derived from an EMBL/GenBank/DDBJ whole genome shotgun (WGS) entry which is preliminary data.</text>
</comment>
<dbReference type="InterPro" id="IPR036661">
    <property type="entry name" value="Luciferase-like_sf"/>
</dbReference>
<dbReference type="SUPFAM" id="SSF51679">
    <property type="entry name" value="Bacterial luciferase-like"/>
    <property type="match status" value="1"/>
</dbReference>
<evidence type="ECO:0000259" key="2">
    <source>
        <dbReference type="Pfam" id="PF00296"/>
    </source>
</evidence>
<dbReference type="Gene3D" id="3.20.20.30">
    <property type="entry name" value="Luciferase-like domain"/>
    <property type="match status" value="1"/>
</dbReference>
<dbReference type="PANTHER" id="PTHR43244">
    <property type="match status" value="1"/>
</dbReference>
<dbReference type="OrthoDB" id="4760590at2"/>
<sequence length="304" mass="33285">MSVKKPAVAIAALPGRRQRMIEWAKEVEGRGFAGVFVTSVSACLPFCQAVLQETSRITVGSSIQPIYFQSARLLADNAAFMHEISGGRFRLGIGISHAPALQRYGVNNSGKPLTDMRRYVEELRDAEQEVGPLPPVVLATLRNRMLDLAVEKADGAVWANGPREMVRKQLAERPRTAGDDFSTSAMIPTVIDDDVTAARAVHRKTLARYVQLPNYRAYWKTAGFEQEMTDIEAAIESGDLDRLPGIMSDEWLDSTTLSGPESRVMEGVEAWYEAGIKTPILVPSAIKGGQTAGLAAIFDMFDRA</sequence>
<gene>
    <name evidence="3" type="ORF">CVT23_01015</name>
</gene>
<dbReference type="PANTHER" id="PTHR43244:SF1">
    <property type="entry name" value="5,10-METHYLENETETRAHYDROMETHANOPTERIN REDUCTASE"/>
    <property type="match status" value="1"/>
</dbReference>
<accession>A0A2M9G7I1</accession>
<dbReference type="InterPro" id="IPR011251">
    <property type="entry name" value="Luciferase-like_dom"/>
</dbReference>
<evidence type="ECO:0000313" key="3">
    <source>
        <dbReference type="EMBL" id="PJK31661.1"/>
    </source>
</evidence>
<dbReference type="GO" id="GO:0016705">
    <property type="term" value="F:oxidoreductase activity, acting on paired donors, with incorporation or reduction of molecular oxygen"/>
    <property type="evidence" value="ECO:0007669"/>
    <property type="project" value="InterPro"/>
</dbReference>
<name>A0A2M9G7I1_9PROT</name>
<keyword evidence="1" id="KW-0560">Oxidoreductase</keyword>
<dbReference type="AlphaFoldDB" id="A0A2M9G7I1"/>
<feature type="domain" description="Luciferase-like" evidence="2">
    <location>
        <begin position="16"/>
        <end position="277"/>
    </location>
</feature>
<dbReference type="InterPro" id="IPR050564">
    <property type="entry name" value="F420-G6PD/mer"/>
</dbReference>
<protein>
    <recommendedName>
        <fullName evidence="2">Luciferase-like domain-containing protein</fullName>
    </recommendedName>
</protein>
<dbReference type="Pfam" id="PF00296">
    <property type="entry name" value="Bac_luciferase"/>
    <property type="match status" value="1"/>
</dbReference>
<proteinExistence type="predicted"/>
<dbReference type="EMBL" id="PHIG01000004">
    <property type="protein sequence ID" value="PJK31661.1"/>
    <property type="molecule type" value="Genomic_DNA"/>
</dbReference>
<keyword evidence="4" id="KW-1185">Reference proteome</keyword>
<organism evidence="3 4">
    <name type="scientific">Minwuia thermotolerans</name>
    <dbReference type="NCBI Taxonomy" id="2056226"/>
    <lineage>
        <taxon>Bacteria</taxon>
        <taxon>Pseudomonadati</taxon>
        <taxon>Pseudomonadota</taxon>
        <taxon>Alphaproteobacteria</taxon>
        <taxon>Minwuiales</taxon>
        <taxon>Minwuiaceae</taxon>
        <taxon>Minwuia</taxon>
    </lineage>
</organism>
<evidence type="ECO:0000256" key="1">
    <source>
        <dbReference type="ARBA" id="ARBA00023002"/>
    </source>
</evidence>
<reference evidence="3 4" key="1">
    <citation type="submission" date="2017-11" db="EMBL/GenBank/DDBJ databases">
        <title>Draft genome sequence of Rhizobiales bacterium SY3-13.</title>
        <authorList>
            <person name="Sun C."/>
        </authorList>
    </citation>
    <scope>NUCLEOTIDE SEQUENCE [LARGE SCALE GENOMIC DNA]</scope>
    <source>
        <strain evidence="3 4">SY3-13</strain>
    </source>
</reference>
<evidence type="ECO:0000313" key="4">
    <source>
        <dbReference type="Proteomes" id="UP000229498"/>
    </source>
</evidence>
<dbReference type="RefSeq" id="WP_109794486.1">
    <property type="nucleotide sequence ID" value="NZ_PHIG01000004.1"/>
</dbReference>